<proteinExistence type="predicted"/>
<feature type="region of interest" description="Disordered" evidence="1">
    <location>
        <begin position="172"/>
        <end position="194"/>
    </location>
</feature>
<feature type="compositionally biased region" description="Basic and acidic residues" evidence="1">
    <location>
        <begin position="317"/>
        <end position="331"/>
    </location>
</feature>
<accession>A0A8H5MD81</accession>
<comment type="caution">
    <text evidence="2">The sequence shown here is derived from an EMBL/GenBank/DDBJ whole genome shotgun (WGS) entry which is preliminary data.</text>
</comment>
<keyword evidence="3" id="KW-1185">Reference proteome</keyword>
<reference evidence="2 3" key="1">
    <citation type="journal article" date="2020" name="ISME J.">
        <title>Uncovering the hidden diversity of litter-decomposition mechanisms in mushroom-forming fungi.</title>
        <authorList>
            <person name="Floudas D."/>
            <person name="Bentzer J."/>
            <person name="Ahren D."/>
            <person name="Johansson T."/>
            <person name="Persson P."/>
            <person name="Tunlid A."/>
        </authorList>
    </citation>
    <scope>NUCLEOTIDE SEQUENCE [LARGE SCALE GENOMIC DNA]</scope>
    <source>
        <strain evidence="2 3">CBS 406.79</strain>
    </source>
</reference>
<evidence type="ECO:0000313" key="3">
    <source>
        <dbReference type="Proteomes" id="UP000518752"/>
    </source>
</evidence>
<sequence>MSLDSRVVRFDNECVLIPQLRKRPMIVTRTYSLPLWKRSASDVSDDPSSPVLRLPFPNFKATKPLTSPRSEQPPSPCLVHRTPSSPRRLDRRPSLPTSPVLDITGKQLPTVPLRSCCPDCVSITEESLKEGEAWVEKFTKGARRRRNSSVDSQTDCDSVIVRLASIKVDEVDTKRHSGEIAAPRLSPRSSPVILSSPNTATIIEEEEDQLFPLPSPRRTPNASPANSATPSPLPSPSASTSHLSSAQSPDIPDEGILAQSLTRKGRYGQRLLAPDEPTLSISPQPAVETQTIPLASETPSTLIESPPSSPRKSHSISPERRRSSGTKERRPSFGASVLRATGDMLKGISGVSPGPGLGT</sequence>
<dbReference type="EMBL" id="JAACJN010000022">
    <property type="protein sequence ID" value="KAF5389376.1"/>
    <property type="molecule type" value="Genomic_DNA"/>
</dbReference>
<feature type="region of interest" description="Disordered" evidence="1">
    <location>
        <begin position="209"/>
        <end position="253"/>
    </location>
</feature>
<dbReference type="OrthoDB" id="3269282at2759"/>
<evidence type="ECO:0000256" key="1">
    <source>
        <dbReference type="SAM" id="MobiDB-lite"/>
    </source>
</evidence>
<gene>
    <name evidence="2" type="ORF">D9757_004264</name>
</gene>
<dbReference type="Proteomes" id="UP000518752">
    <property type="component" value="Unassembled WGS sequence"/>
</dbReference>
<evidence type="ECO:0000313" key="2">
    <source>
        <dbReference type="EMBL" id="KAF5389376.1"/>
    </source>
</evidence>
<dbReference type="AlphaFoldDB" id="A0A8H5MD81"/>
<feature type="region of interest" description="Disordered" evidence="1">
    <location>
        <begin position="274"/>
        <end position="359"/>
    </location>
</feature>
<feature type="compositionally biased region" description="Polar residues" evidence="1">
    <location>
        <begin position="279"/>
        <end position="303"/>
    </location>
</feature>
<protein>
    <submittedName>
        <fullName evidence="2">Uncharacterized protein</fullName>
    </submittedName>
</protein>
<feature type="region of interest" description="Disordered" evidence="1">
    <location>
        <begin position="54"/>
        <end position="103"/>
    </location>
</feature>
<feature type="compositionally biased region" description="Low complexity" evidence="1">
    <location>
        <begin position="220"/>
        <end position="249"/>
    </location>
</feature>
<organism evidence="2 3">
    <name type="scientific">Collybiopsis confluens</name>
    <dbReference type="NCBI Taxonomy" id="2823264"/>
    <lineage>
        <taxon>Eukaryota</taxon>
        <taxon>Fungi</taxon>
        <taxon>Dikarya</taxon>
        <taxon>Basidiomycota</taxon>
        <taxon>Agaricomycotina</taxon>
        <taxon>Agaricomycetes</taxon>
        <taxon>Agaricomycetidae</taxon>
        <taxon>Agaricales</taxon>
        <taxon>Marasmiineae</taxon>
        <taxon>Omphalotaceae</taxon>
        <taxon>Collybiopsis</taxon>
    </lineage>
</organism>
<name>A0A8H5MD81_9AGAR</name>